<dbReference type="RefSeq" id="WP_377302344.1">
    <property type="nucleotide sequence ID" value="NZ_JBHSMK010000002.1"/>
</dbReference>
<dbReference type="EMBL" id="JBHSMK010000002">
    <property type="protein sequence ID" value="MFC5435752.1"/>
    <property type="molecule type" value="Genomic_DNA"/>
</dbReference>
<comment type="caution">
    <text evidence="2">The sequence shown here is derived from an EMBL/GenBank/DDBJ whole genome shotgun (WGS) entry which is preliminary data.</text>
</comment>
<accession>A0ABW0JI71</accession>
<evidence type="ECO:0000313" key="2">
    <source>
        <dbReference type="EMBL" id="MFC5435752.1"/>
    </source>
</evidence>
<keyword evidence="1" id="KW-0732">Signal</keyword>
<feature type="chain" id="PRO_5045338340" evidence="1">
    <location>
        <begin position="21"/>
        <end position="401"/>
    </location>
</feature>
<proteinExistence type="predicted"/>
<keyword evidence="3" id="KW-1185">Reference proteome</keyword>
<evidence type="ECO:0000313" key="3">
    <source>
        <dbReference type="Proteomes" id="UP001596013"/>
    </source>
</evidence>
<organism evidence="2 3">
    <name type="scientific">Rhodanobacter umsongensis</name>
    <dbReference type="NCBI Taxonomy" id="633153"/>
    <lineage>
        <taxon>Bacteria</taxon>
        <taxon>Pseudomonadati</taxon>
        <taxon>Pseudomonadota</taxon>
        <taxon>Gammaproteobacteria</taxon>
        <taxon>Lysobacterales</taxon>
        <taxon>Rhodanobacteraceae</taxon>
        <taxon>Rhodanobacter</taxon>
    </lineage>
</organism>
<protein>
    <submittedName>
        <fullName evidence="2">Uncharacterized protein</fullName>
    </submittedName>
</protein>
<dbReference type="Proteomes" id="UP001596013">
    <property type="component" value="Unassembled WGS sequence"/>
</dbReference>
<reference evidence="3" key="1">
    <citation type="journal article" date="2019" name="Int. J. Syst. Evol. Microbiol.">
        <title>The Global Catalogue of Microorganisms (GCM) 10K type strain sequencing project: providing services to taxonomists for standard genome sequencing and annotation.</title>
        <authorList>
            <consortium name="The Broad Institute Genomics Platform"/>
            <consortium name="The Broad Institute Genome Sequencing Center for Infectious Disease"/>
            <person name="Wu L."/>
            <person name="Ma J."/>
        </authorList>
    </citation>
    <scope>NUCLEOTIDE SEQUENCE [LARGE SCALE GENOMIC DNA]</scope>
    <source>
        <strain evidence="3">JCM 17130</strain>
    </source>
</reference>
<evidence type="ECO:0000256" key="1">
    <source>
        <dbReference type="SAM" id="SignalP"/>
    </source>
</evidence>
<feature type="signal peptide" evidence="1">
    <location>
        <begin position="1"/>
        <end position="20"/>
    </location>
</feature>
<gene>
    <name evidence="2" type="ORF">ACFPME_04240</name>
</gene>
<name>A0ABW0JI71_9GAMM</name>
<sequence length="401" mass="44778">MNRLLLAFPALWLATVPAMAAQAPINSKAELAKYLRDTPTGTSPLDRLSPGGRKRFLAQLVFGERGLGGFSSEDPRSELTHPQIVQLLALFGAESYAQGDGVTPARQAQLERERAADAATRGCAVRTCPESEIEQRYDELATWKPDAPLPDTERFVRVSQHYDRLFASYQSAEHMPAVSPPDLRLLKRAADRVVSYLPDKAHIAQLQRDLAVMQRRNMTEDKDYQGLYEAMIATRQFATAEALARQHPGMDVALVPVLHEGSLLPQGWPTALTTSDQGRAMTRQAFDPSAPLRIVVVASCHFSQDAARAIQADAQLRPIFANDAIWLASQNESFGSVADWNRELPDQPIHVAWQDSEWSMLDSWAMPTFYVFRHGRLVKKFSGWHDLETLKHSLREAGVLR</sequence>